<dbReference type="OMA" id="WDGESNH"/>
<dbReference type="KEGG" id="adl:AURDEDRAFT_131980"/>
<feature type="compositionally biased region" description="Pro residues" evidence="1">
    <location>
        <begin position="292"/>
        <end position="308"/>
    </location>
</feature>
<dbReference type="eggNOG" id="ENOG502QQEE">
    <property type="taxonomic scope" value="Eukaryota"/>
</dbReference>
<evidence type="ECO:0000313" key="2">
    <source>
        <dbReference type="EMBL" id="EJD32828.1"/>
    </source>
</evidence>
<dbReference type="Proteomes" id="UP000006514">
    <property type="component" value="Unassembled WGS sequence"/>
</dbReference>
<gene>
    <name evidence="2" type="ORF">AURDEDRAFT_131980</name>
</gene>
<reference evidence="3" key="1">
    <citation type="journal article" date="2012" name="Science">
        <title>The Paleozoic origin of enzymatic lignin decomposition reconstructed from 31 fungal genomes.</title>
        <authorList>
            <person name="Floudas D."/>
            <person name="Binder M."/>
            <person name="Riley R."/>
            <person name="Barry K."/>
            <person name="Blanchette R.A."/>
            <person name="Henrissat B."/>
            <person name="Martinez A.T."/>
            <person name="Otillar R."/>
            <person name="Spatafora J.W."/>
            <person name="Yadav J.S."/>
            <person name="Aerts A."/>
            <person name="Benoit I."/>
            <person name="Boyd A."/>
            <person name="Carlson A."/>
            <person name="Copeland A."/>
            <person name="Coutinho P.M."/>
            <person name="de Vries R.P."/>
            <person name="Ferreira P."/>
            <person name="Findley K."/>
            <person name="Foster B."/>
            <person name="Gaskell J."/>
            <person name="Glotzer D."/>
            <person name="Gorecki P."/>
            <person name="Heitman J."/>
            <person name="Hesse C."/>
            <person name="Hori C."/>
            <person name="Igarashi K."/>
            <person name="Jurgens J.A."/>
            <person name="Kallen N."/>
            <person name="Kersten P."/>
            <person name="Kohler A."/>
            <person name="Kuees U."/>
            <person name="Kumar T.K.A."/>
            <person name="Kuo A."/>
            <person name="LaButti K."/>
            <person name="Larrondo L.F."/>
            <person name="Lindquist E."/>
            <person name="Ling A."/>
            <person name="Lombard V."/>
            <person name="Lucas S."/>
            <person name="Lundell T."/>
            <person name="Martin R."/>
            <person name="McLaughlin D.J."/>
            <person name="Morgenstern I."/>
            <person name="Morin E."/>
            <person name="Murat C."/>
            <person name="Nagy L.G."/>
            <person name="Nolan M."/>
            <person name="Ohm R.A."/>
            <person name="Patyshakuliyeva A."/>
            <person name="Rokas A."/>
            <person name="Ruiz-Duenas F.J."/>
            <person name="Sabat G."/>
            <person name="Salamov A."/>
            <person name="Samejima M."/>
            <person name="Schmutz J."/>
            <person name="Slot J.C."/>
            <person name="St John F."/>
            <person name="Stenlid J."/>
            <person name="Sun H."/>
            <person name="Sun S."/>
            <person name="Syed K."/>
            <person name="Tsang A."/>
            <person name="Wiebenga A."/>
            <person name="Young D."/>
            <person name="Pisabarro A."/>
            <person name="Eastwood D.C."/>
            <person name="Martin F."/>
            <person name="Cullen D."/>
            <person name="Grigoriev I.V."/>
            <person name="Hibbett D.S."/>
        </authorList>
    </citation>
    <scope>NUCLEOTIDE SEQUENCE [LARGE SCALE GENOMIC DNA]</scope>
    <source>
        <strain evidence="3">TFB10046</strain>
    </source>
</reference>
<feature type="compositionally biased region" description="Acidic residues" evidence="1">
    <location>
        <begin position="48"/>
        <end position="64"/>
    </location>
</feature>
<feature type="region of interest" description="Disordered" evidence="1">
    <location>
        <begin position="1"/>
        <end position="149"/>
    </location>
</feature>
<evidence type="ECO:0000313" key="3">
    <source>
        <dbReference type="Proteomes" id="UP000006514"/>
    </source>
</evidence>
<evidence type="ECO:0000256" key="1">
    <source>
        <dbReference type="SAM" id="MobiDB-lite"/>
    </source>
</evidence>
<sequence>MDGRPVAPKKDVEDENVSVPDPPTLTVPLQHGAWDGESNHGSEPPAPQDEEGDSDSDSDDDDDSSSSSIQEDSEGDYEEVNSGQGGSEDEQEPARAAQLTLRPMTMRWGTRTLEGAFTASRSPTPEALEAVAPAHALAAGDSEGTLTPEQLEHLARTGVNLAAVDTMRAGWLQQSLARREPREQAGASSSSNGKRAERSPSPVRESTAKLRPPSPVPLPAQAVPTGAPLPDEAPLRDEAPLPPPAPPPRHSGPKRTRPPRRAAAGPDAPPPRPPPQGSATNGAAGAALPDADPLPPPPSPPVPPPVVPPGNNARVDDGVPPPPVDEAQQPVPSPQGTPPADGMDVDSSGAPPLDGAPPPVDEPAAPQLDPHDALYDDYDIPMFDDIDEEREDGGFYSNDALH</sequence>
<feature type="compositionally biased region" description="Low complexity" evidence="1">
    <location>
        <begin position="281"/>
        <end position="291"/>
    </location>
</feature>
<feature type="compositionally biased region" description="Acidic residues" evidence="1">
    <location>
        <begin position="375"/>
        <end position="391"/>
    </location>
</feature>
<feature type="non-terminal residue" evidence="2">
    <location>
        <position position="402"/>
    </location>
</feature>
<feature type="compositionally biased region" description="Pro residues" evidence="1">
    <location>
        <begin position="240"/>
        <end position="250"/>
    </location>
</feature>
<dbReference type="AlphaFoldDB" id="J0WKJ8"/>
<dbReference type="InParanoid" id="J0WKJ8"/>
<feature type="compositionally biased region" description="Basic and acidic residues" evidence="1">
    <location>
        <begin position="1"/>
        <end position="12"/>
    </location>
</feature>
<accession>J0WKJ8</accession>
<protein>
    <submittedName>
        <fullName evidence="2">Uncharacterized protein</fullName>
    </submittedName>
</protein>
<feature type="region of interest" description="Disordered" evidence="1">
    <location>
        <begin position="173"/>
        <end position="402"/>
    </location>
</feature>
<dbReference type="EMBL" id="JH688621">
    <property type="protein sequence ID" value="EJD32828.1"/>
    <property type="molecule type" value="Genomic_DNA"/>
</dbReference>
<organism evidence="2 3">
    <name type="scientific">Auricularia subglabra (strain TFB-10046 / SS5)</name>
    <name type="common">White-rot fungus</name>
    <name type="synonym">Auricularia delicata (strain TFB10046)</name>
    <dbReference type="NCBI Taxonomy" id="717982"/>
    <lineage>
        <taxon>Eukaryota</taxon>
        <taxon>Fungi</taxon>
        <taxon>Dikarya</taxon>
        <taxon>Basidiomycota</taxon>
        <taxon>Agaricomycotina</taxon>
        <taxon>Agaricomycetes</taxon>
        <taxon>Auriculariales</taxon>
        <taxon>Auriculariaceae</taxon>
        <taxon>Auricularia</taxon>
    </lineage>
</organism>
<feature type="compositionally biased region" description="Basic residues" evidence="1">
    <location>
        <begin position="251"/>
        <end position="260"/>
    </location>
</feature>
<name>J0WKJ8_AURST</name>
<keyword evidence="3" id="KW-1185">Reference proteome</keyword>
<feature type="compositionally biased region" description="Pro residues" evidence="1">
    <location>
        <begin position="267"/>
        <end position="276"/>
    </location>
</feature>
<dbReference type="PRINTS" id="PR01217">
    <property type="entry name" value="PRICHEXTENSN"/>
</dbReference>
<proteinExistence type="predicted"/>
<feature type="compositionally biased region" description="Low complexity" evidence="1">
    <location>
        <begin position="125"/>
        <end position="139"/>
    </location>
</feature>